<organism evidence="4 5">
    <name type="scientific">Pseudomonas caricapapayae</name>
    <dbReference type="NCBI Taxonomy" id="46678"/>
    <lineage>
        <taxon>Bacteria</taxon>
        <taxon>Pseudomonadati</taxon>
        <taxon>Pseudomonadota</taxon>
        <taxon>Gammaproteobacteria</taxon>
        <taxon>Pseudomonadales</taxon>
        <taxon>Pseudomonadaceae</taxon>
        <taxon>Pseudomonas</taxon>
    </lineage>
</organism>
<gene>
    <name evidence="4" type="ORF">ALQ84_03405</name>
</gene>
<dbReference type="SUPFAM" id="SSF56059">
    <property type="entry name" value="Glutathione synthetase ATP-binding domain-like"/>
    <property type="match status" value="1"/>
</dbReference>
<keyword evidence="1 4" id="KW-0436">Ligase</keyword>
<dbReference type="EMBL" id="RBOC01000143">
    <property type="protein sequence ID" value="RMM07320.1"/>
    <property type="molecule type" value="Genomic_DNA"/>
</dbReference>
<evidence type="ECO:0000256" key="2">
    <source>
        <dbReference type="ARBA" id="ARBA00022741"/>
    </source>
</evidence>
<evidence type="ECO:0000313" key="4">
    <source>
        <dbReference type="EMBL" id="RMM07320.1"/>
    </source>
</evidence>
<dbReference type="Pfam" id="PF18603">
    <property type="entry name" value="LAL_C2"/>
    <property type="match status" value="1"/>
</dbReference>
<dbReference type="PANTHER" id="PTHR43585">
    <property type="entry name" value="FUMIPYRROLE BIOSYNTHESIS PROTEIN C"/>
    <property type="match status" value="1"/>
</dbReference>
<protein>
    <submittedName>
        <fullName evidence="4">ATP-dependent carboxylate-amine ligase domain protein ATP-grasp</fullName>
    </submittedName>
</protein>
<dbReference type="Gene3D" id="3.30.1490.20">
    <property type="entry name" value="ATP-grasp fold, A domain"/>
    <property type="match status" value="1"/>
</dbReference>
<dbReference type="Gene3D" id="3.30.470.20">
    <property type="entry name" value="ATP-grasp fold, B domain"/>
    <property type="match status" value="1"/>
</dbReference>
<comment type="caution">
    <text evidence="4">The sequence shown here is derived from an EMBL/GenBank/DDBJ whole genome shotgun (WGS) entry which is preliminary data.</text>
</comment>
<keyword evidence="3" id="KW-0067">ATP-binding</keyword>
<dbReference type="InterPro" id="IPR013815">
    <property type="entry name" value="ATP_grasp_subdomain_1"/>
</dbReference>
<evidence type="ECO:0000256" key="3">
    <source>
        <dbReference type="ARBA" id="ARBA00022840"/>
    </source>
</evidence>
<evidence type="ECO:0000313" key="5">
    <source>
        <dbReference type="Proteomes" id="UP000278587"/>
    </source>
</evidence>
<name>A0A0P9L1T7_9PSED</name>
<reference evidence="4 5" key="1">
    <citation type="submission" date="2018-08" db="EMBL/GenBank/DDBJ databases">
        <title>Recombination of ecologically and evolutionarily significant loci maintains genetic cohesion in the Pseudomonas syringae species complex.</title>
        <authorList>
            <person name="Dillon M."/>
            <person name="Thakur S."/>
            <person name="Almeida R.N.D."/>
            <person name="Weir B.S."/>
            <person name="Guttman D.S."/>
        </authorList>
    </citation>
    <scope>NUCLEOTIDE SEQUENCE [LARGE SCALE GENOMIC DNA]</scope>
    <source>
        <strain evidence="4 5">ICMP 4086</strain>
    </source>
</reference>
<dbReference type="Gene3D" id="3.40.50.20">
    <property type="match status" value="1"/>
</dbReference>
<dbReference type="OrthoDB" id="3428978at2"/>
<dbReference type="AlphaFoldDB" id="A0A0P9L1T7"/>
<keyword evidence="2" id="KW-0547">Nucleotide-binding</keyword>
<accession>A0A0P9L1T7</accession>
<dbReference type="GO" id="GO:0046872">
    <property type="term" value="F:metal ion binding"/>
    <property type="evidence" value="ECO:0007669"/>
    <property type="project" value="InterPro"/>
</dbReference>
<evidence type="ECO:0000256" key="1">
    <source>
        <dbReference type="ARBA" id="ARBA00022598"/>
    </source>
</evidence>
<dbReference type="InterPro" id="IPR052032">
    <property type="entry name" value="ATP-dep_AA_Ligase"/>
</dbReference>
<dbReference type="GO" id="GO:0005524">
    <property type="term" value="F:ATP binding"/>
    <property type="evidence" value="ECO:0007669"/>
    <property type="project" value="UniProtKB-UniRule"/>
</dbReference>
<dbReference type="PROSITE" id="PS50975">
    <property type="entry name" value="ATP_GRASP"/>
    <property type="match status" value="1"/>
</dbReference>
<dbReference type="InterPro" id="IPR011761">
    <property type="entry name" value="ATP-grasp"/>
</dbReference>
<dbReference type="PANTHER" id="PTHR43585:SF2">
    <property type="entry name" value="ATP-GRASP ENZYME FSQD"/>
    <property type="match status" value="1"/>
</dbReference>
<dbReference type="Proteomes" id="UP000278587">
    <property type="component" value="Unassembled WGS sequence"/>
</dbReference>
<sequence>MKKILVIEAKPTGECEKTGYSEFKHRYELFFLISSDKYKSVYGPNVRVVKKNTATDFVEEAMSWHAQEHFDAVVTLSEWSVLVTSMISKRLKLPGIDLEAAIISRNKYLMRQAHQRGGVPHPQFHLAVDLDDALKTAREFTYPVIIKPTLGASSEHIYRIDSDAEMRKLFPTAHSELQKKSISDLEPEVEYRGPSGILVESFLDGSEHSLEAIVWDGQVYIGAIGDRLSPEGATFDNDIYTMPTRLTAQQIDEIRSLVTLAASAQGVNRGVLHPEIRYHGGRPYLIEMAVRAGGGPISHMTRHAYSYCAVESSLQIALGNQPAFTELTTSGQVVVAIAIISEGGVVKSISAPEEVDSNKSIIYFKLFQYPGSIINRPPHGNDLLGQITASSATLEEAYALAEQTANKVSVSFEGQSI</sequence>
<proteinExistence type="predicted"/>
<dbReference type="Pfam" id="PF13535">
    <property type="entry name" value="ATP-grasp_4"/>
    <property type="match status" value="1"/>
</dbReference>
<dbReference type="InterPro" id="IPR040570">
    <property type="entry name" value="LAL_C2"/>
</dbReference>
<dbReference type="GO" id="GO:0016874">
    <property type="term" value="F:ligase activity"/>
    <property type="evidence" value="ECO:0007669"/>
    <property type="project" value="UniProtKB-KW"/>
</dbReference>
<dbReference type="RefSeq" id="WP_055007700.1">
    <property type="nucleotide sequence ID" value="NZ_LJPW01000008.1"/>
</dbReference>